<evidence type="ECO:0000256" key="1">
    <source>
        <dbReference type="ARBA" id="ARBA00008853"/>
    </source>
</evidence>
<dbReference type="PANTHER" id="PTHR10907:SF47">
    <property type="entry name" value="REGUCALCIN"/>
    <property type="match status" value="1"/>
</dbReference>
<dbReference type="InterPro" id="IPR013658">
    <property type="entry name" value="SGL"/>
</dbReference>
<evidence type="ECO:0000259" key="4">
    <source>
        <dbReference type="Pfam" id="PF08450"/>
    </source>
</evidence>
<dbReference type="Gene3D" id="2.120.10.30">
    <property type="entry name" value="TolB, C-terminal domain"/>
    <property type="match status" value="1"/>
</dbReference>
<feature type="binding site" evidence="3">
    <location>
        <position position="122"/>
    </location>
    <ligand>
        <name>substrate</name>
    </ligand>
</feature>
<dbReference type="PRINTS" id="PR01790">
    <property type="entry name" value="SMP30FAMILY"/>
</dbReference>
<dbReference type="InterPro" id="IPR005511">
    <property type="entry name" value="SMP-30"/>
</dbReference>
<dbReference type="Pfam" id="PF08450">
    <property type="entry name" value="SGL"/>
    <property type="match status" value="1"/>
</dbReference>
<keyword evidence="3" id="KW-0479">Metal-binding</keyword>
<feature type="binding site" evidence="3">
    <location>
        <position position="102"/>
    </location>
    <ligand>
        <name>substrate</name>
    </ligand>
</feature>
<keyword evidence="5" id="KW-0378">Hydrolase</keyword>
<organism evidence="5 6">
    <name type="scientific">Usitatibacter rugosus</name>
    <dbReference type="NCBI Taxonomy" id="2732067"/>
    <lineage>
        <taxon>Bacteria</taxon>
        <taxon>Pseudomonadati</taxon>
        <taxon>Pseudomonadota</taxon>
        <taxon>Betaproteobacteria</taxon>
        <taxon>Nitrosomonadales</taxon>
        <taxon>Usitatibacteraceae</taxon>
        <taxon>Usitatibacter</taxon>
    </lineage>
</organism>
<accession>A0A6M4GUG6</accession>
<feature type="binding site" evidence="3">
    <location>
        <position position="16"/>
    </location>
    <ligand>
        <name>a divalent metal cation</name>
        <dbReference type="ChEBI" id="CHEBI:60240"/>
    </ligand>
</feature>
<dbReference type="RefSeq" id="WP_171091922.1">
    <property type="nucleotide sequence ID" value="NZ_CP053069.1"/>
</dbReference>
<evidence type="ECO:0000313" key="6">
    <source>
        <dbReference type="Proteomes" id="UP000501534"/>
    </source>
</evidence>
<sequence>MVSIERLTPPVHSVGESPVWRASESALYWVDIPARKVHRLHPESGATKSWVAPQMVACMAFAPDGKLVAGLETGIFSLTLRDDGTAEAKALAEPELPLPGMRFNDGRCDRQGRFWAGTMHMDMPGAYAVGGLYRYAAGSGLTGPLQRGLITQNGLAWSPSGDRMYLSDSHPKSRTVWVFDYDVREGTPSNKRLFVDMNQHPGRPDGAAVDVDGCYWTCANDAGQLLRFTPEGKLDRSIALPVKKPSMCAFGGKRFDTLYVTSIRPQSESDLVGQPDAGAVFAIRPGIQGLPEAEFGRMQ</sequence>
<dbReference type="InterPro" id="IPR011042">
    <property type="entry name" value="6-blade_b-propeller_TolB-like"/>
</dbReference>
<protein>
    <submittedName>
        <fullName evidence="5">6-deoxy-6-sulfogluconolactonase</fullName>
        <ecNumber evidence="5">3.1.1.99</ecNumber>
    </submittedName>
</protein>
<dbReference type="KEGG" id="uru:DSM104443_02049"/>
<dbReference type="SUPFAM" id="SSF63829">
    <property type="entry name" value="Calcium-dependent phosphotriesterase"/>
    <property type="match status" value="1"/>
</dbReference>
<gene>
    <name evidence="5" type="ORF">DSM104443_02049</name>
</gene>
<dbReference type="GO" id="GO:0005509">
    <property type="term" value="F:calcium ion binding"/>
    <property type="evidence" value="ECO:0007669"/>
    <property type="project" value="TreeGrafter"/>
</dbReference>
<keyword evidence="3" id="KW-0862">Zinc</keyword>
<evidence type="ECO:0000256" key="3">
    <source>
        <dbReference type="PIRSR" id="PIRSR605511-2"/>
    </source>
</evidence>
<dbReference type="AlphaFoldDB" id="A0A6M4GUG6"/>
<comment type="similarity">
    <text evidence="1">Belongs to the SMP-30/CGR1 family.</text>
</comment>
<feature type="active site" description="Proton donor/acceptor" evidence="2">
    <location>
        <position position="205"/>
    </location>
</feature>
<reference evidence="5 6" key="1">
    <citation type="submission" date="2020-04" db="EMBL/GenBank/DDBJ databases">
        <title>Usitatibacter rugosus gen. nov., sp. nov. and Usitatibacter palustris sp. nov., novel members of Usitatibacteraceae fam. nov. within the order Nitrosomonadales isolated from soil.</title>
        <authorList>
            <person name="Huber K.J."/>
            <person name="Neumann-Schaal M."/>
            <person name="Geppert A."/>
            <person name="Luckner M."/>
            <person name="Wanner G."/>
            <person name="Overmann J."/>
        </authorList>
    </citation>
    <scope>NUCLEOTIDE SEQUENCE [LARGE SCALE GENOMIC DNA]</scope>
    <source>
        <strain evidence="5 6">0125_3</strain>
    </source>
</reference>
<feature type="binding site" evidence="3">
    <location>
        <position position="153"/>
    </location>
    <ligand>
        <name>a divalent metal cation</name>
        <dbReference type="ChEBI" id="CHEBI:60240"/>
    </ligand>
</feature>
<feature type="domain" description="SMP-30/Gluconolactonase/LRE-like region" evidence="4">
    <location>
        <begin position="14"/>
        <end position="263"/>
    </location>
</feature>
<evidence type="ECO:0000313" key="5">
    <source>
        <dbReference type="EMBL" id="QJR10979.1"/>
    </source>
</evidence>
<feature type="binding site" evidence="3">
    <location>
        <position position="104"/>
    </location>
    <ligand>
        <name>substrate</name>
    </ligand>
</feature>
<dbReference type="GO" id="GO:0004341">
    <property type="term" value="F:gluconolactonase activity"/>
    <property type="evidence" value="ECO:0007669"/>
    <property type="project" value="TreeGrafter"/>
</dbReference>
<dbReference type="Proteomes" id="UP000501534">
    <property type="component" value="Chromosome"/>
</dbReference>
<evidence type="ECO:0000256" key="2">
    <source>
        <dbReference type="PIRSR" id="PIRSR605511-1"/>
    </source>
</evidence>
<dbReference type="EMBL" id="CP053069">
    <property type="protein sequence ID" value="QJR10979.1"/>
    <property type="molecule type" value="Genomic_DNA"/>
</dbReference>
<feature type="binding site" evidence="3">
    <location>
        <position position="205"/>
    </location>
    <ligand>
        <name>a divalent metal cation</name>
        <dbReference type="ChEBI" id="CHEBI:60240"/>
    </ligand>
</feature>
<keyword evidence="6" id="KW-1185">Reference proteome</keyword>
<proteinExistence type="inferred from homology"/>
<dbReference type="GO" id="GO:0019853">
    <property type="term" value="P:L-ascorbic acid biosynthetic process"/>
    <property type="evidence" value="ECO:0007669"/>
    <property type="project" value="TreeGrafter"/>
</dbReference>
<dbReference type="PANTHER" id="PTHR10907">
    <property type="entry name" value="REGUCALCIN"/>
    <property type="match status" value="1"/>
</dbReference>
<name>A0A6M4GUG6_9PROT</name>
<dbReference type="EC" id="3.1.1.99" evidence="5"/>
<comment type="cofactor">
    <cofactor evidence="3">
        <name>Zn(2+)</name>
        <dbReference type="ChEBI" id="CHEBI:29105"/>
    </cofactor>
    <text evidence="3">Binds 1 divalent metal cation per subunit.</text>
</comment>